<name>A0A1Q9EJC6_SYMMI</name>
<dbReference type="GO" id="GO:0003676">
    <property type="term" value="F:nucleic acid binding"/>
    <property type="evidence" value="ECO:0007669"/>
    <property type="project" value="InterPro"/>
</dbReference>
<dbReference type="OrthoDB" id="426210at2759"/>
<dbReference type="GO" id="GO:0004523">
    <property type="term" value="F:RNA-DNA hybrid ribonuclease activity"/>
    <property type="evidence" value="ECO:0007669"/>
    <property type="project" value="InterPro"/>
</dbReference>
<dbReference type="Pfam" id="PF03372">
    <property type="entry name" value="Exo_endo_phos"/>
    <property type="match status" value="1"/>
</dbReference>
<dbReference type="PROSITE" id="PS50879">
    <property type="entry name" value="RNASE_H_1"/>
    <property type="match status" value="1"/>
</dbReference>
<organism evidence="1 2">
    <name type="scientific">Symbiodinium microadriaticum</name>
    <name type="common">Dinoflagellate</name>
    <name type="synonym">Zooxanthella microadriatica</name>
    <dbReference type="NCBI Taxonomy" id="2951"/>
    <lineage>
        <taxon>Eukaryota</taxon>
        <taxon>Sar</taxon>
        <taxon>Alveolata</taxon>
        <taxon>Dinophyceae</taxon>
        <taxon>Suessiales</taxon>
        <taxon>Symbiodiniaceae</taxon>
        <taxon>Symbiodinium</taxon>
    </lineage>
</organism>
<keyword evidence="2" id="KW-1185">Reference proteome</keyword>
<dbReference type="SUPFAM" id="SSF56219">
    <property type="entry name" value="DNase I-like"/>
    <property type="match status" value="1"/>
</dbReference>
<gene>
    <name evidence="1" type="ORF">AK812_SmicGene9080</name>
</gene>
<dbReference type="Proteomes" id="UP000186817">
    <property type="component" value="Unassembled WGS sequence"/>
</dbReference>
<evidence type="ECO:0000313" key="2">
    <source>
        <dbReference type="Proteomes" id="UP000186817"/>
    </source>
</evidence>
<dbReference type="InterPro" id="IPR036397">
    <property type="entry name" value="RNaseH_sf"/>
</dbReference>
<reference evidence="1 2" key="1">
    <citation type="submission" date="2016-02" db="EMBL/GenBank/DDBJ databases">
        <title>Genome analysis of coral dinoflagellate symbionts highlights evolutionary adaptations to a symbiotic lifestyle.</title>
        <authorList>
            <person name="Aranda M."/>
            <person name="Li Y."/>
            <person name="Liew Y.J."/>
            <person name="Baumgarten S."/>
            <person name="Simakov O."/>
            <person name="Wilson M."/>
            <person name="Piel J."/>
            <person name="Ashoor H."/>
            <person name="Bougouffa S."/>
            <person name="Bajic V.B."/>
            <person name="Ryu T."/>
            <person name="Ravasi T."/>
            <person name="Bayer T."/>
            <person name="Micklem G."/>
            <person name="Kim H."/>
            <person name="Bhak J."/>
            <person name="Lajeunesse T.C."/>
            <person name="Voolstra C.R."/>
        </authorList>
    </citation>
    <scope>NUCLEOTIDE SEQUENCE [LARGE SCALE GENOMIC DNA]</scope>
    <source>
        <strain evidence="1 2">CCMP2467</strain>
    </source>
</reference>
<dbReference type="SUPFAM" id="SSF56672">
    <property type="entry name" value="DNA/RNA polymerases"/>
    <property type="match status" value="1"/>
</dbReference>
<dbReference type="EMBL" id="LSRX01000137">
    <property type="protein sequence ID" value="OLQ07507.1"/>
    <property type="molecule type" value="Genomic_DNA"/>
</dbReference>
<dbReference type="InterPro" id="IPR043502">
    <property type="entry name" value="DNA/RNA_pol_sf"/>
</dbReference>
<dbReference type="InterPro" id="IPR012337">
    <property type="entry name" value="RNaseH-like_sf"/>
</dbReference>
<dbReference type="InterPro" id="IPR002156">
    <property type="entry name" value="RNaseH_domain"/>
</dbReference>
<dbReference type="Gene3D" id="3.30.420.10">
    <property type="entry name" value="Ribonuclease H-like superfamily/Ribonuclease H"/>
    <property type="match status" value="1"/>
</dbReference>
<dbReference type="Pfam" id="PF00078">
    <property type="entry name" value="RVT_1"/>
    <property type="match status" value="1"/>
</dbReference>
<dbReference type="Gene3D" id="3.60.10.10">
    <property type="entry name" value="Endonuclease/exonuclease/phosphatase"/>
    <property type="match status" value="1"/>
</dbReference>
<dbReference type="SUPFAM" id="SSF53098">
    <property type="entry name" value="Ribonuclease H-like"/>
    <property type="match status" value="1"/>
</dbReference>
<dbReference type="InterPro" id="IPR036691">
    <property type="entry name" value="Endo/exonu/phosph_ase_sf"/>
</dbReference>
<sequence length="1751" mass="193938">MLGRFPRIRLAFPDVPGPAGSAAAWFLAPVFPTVADCSSALSLASCVRAVRHNGPYHAIRVGEASHPGPQAKLTQFFGATASQTAQAEVPSEADGDQCVFAVVNPTSVLHKALAFRAVKADVLMLAETSAVAQAQTMTGRAMHKDGFKLLWGQPVPCHGRTDCPSGTLRGLAAGVAIASRRPAHSAIPSMAPSALATCRLMDGFVRLGALEVRIIVVYGFPLSHADAKERTEDLLQQAFDRANLSAVPCIVAGDFNMPPMDMPTGQKFASLGYQEVFHLHRCRTSRELPATCKGSTRHDTALLHPALVPLWKSAWVLEGEQLFDSHDPLCFALSTCATPLCRQVWNLPRPWSDLSPCPDLFRREFLPAVPALKRRISECHSEQGVGQLLLDFSREAEKAVSKALSAAHAKDPVRQPHKYLPRTHRGRCVDREILRRPLPALVRPAWQGAYNPDVEVTSVLGHLKVRQVRRVQTLLSGIKKFVASGAPLDSPAAQQLRNEWRAICRARGYPPSFQEWLLSVACFHVFPVDLPSVDWLLAKRASAICALTLIHRSPRYQVPAHTNVRCPGEALLDGVPCRLVQQTDDSVLIECPSHPAEGRLQQCFVACTSAELHQAFDCFWSQIWKRDSEQAGYALASWTDFCQVLHSDKVPPLSIEVDAFVPDHWVAAIKRMKPQKATGVCGWAPTDLKLLSVEAVEILCLLFRKALRHGLPPHLLRARVCVLAKSPTPESMCQSRPITVFSTLYRVWSSVFTRQVLRQWNTQFPDTVAGSMPGRSCRDLSYRQQQRIEQSLLEGSRLLGASVDLVKCFNQIPWQPAIAMARHVGVPVEELEFWVDCLRKMRRHSSFLGDLGHGISSTNGAPEGDPFSVAIMAVLCYFAIHVASQPGLTCDTYVDNWAWAAQSTAPLSDGLPLAFDFLHGLLIPVDWAKSYCWATRKLDREWWQAQGQDVFPTPCLISCVSAAKDLGVAYSYDRMPHAALRDRKLEGSHQRLARLRDQPRPVLTKASMVQRGVWPEIFYGCEGCTKPLHQMESLRGHAARAIIGQHAALSPFLALAALTSAVQDPQAYVAERQLLALRRAMEKDSETALPIVDFASGQVCPKRSYGPATALAITLQRLELSLSADGSLKGPDNTFVRLYCCRKQEVKVLVQRAWSRKVAGAVSHRNGLSNISPPLPDATGRLLSRLNQSEQAVIARHIAGGFTSAAGRAKWADDEEPECPLCGQVQTKHHKFLQCPALQHILAPVKEMVEFALEKWPHWIHGPFAVEPPDLEVNRLIFATRRLQAPAPVPSIEEVCASRPFLRMFTDGSCCHPALGLASRAGFAIVVDMSTADCEIPCIVQQWRCHRQLPQCFRVHHLGLVPGEQNIHRAEICAVLQACQLANLHGCEAEIWTDSQVALEEWNRLETSLPPMWPDLAHELGRVHNDRLRLCKVKAHAHLDTLCGLEQWVCMGNTVADAAAKSTLANDFDLVIQGSEATAEFLQLQKDALTVFWTYLCRLSLEENRILKKVEATAEDLPPDSVATDRDHTPANLLGTGSAEKWLAQRPTGGSSWNLPTVPRDLVLACSWPPWFILPLWKWASQLRWVPDETPGRAKTGTTYLELLINFTVCTGVSPPTGLTMAHECSTCPRSFPYPESLSSLTQTLITAVRQVERLFGRPIWPPKRKKCFGLRSMGEQRAHQGVCMLAMFPQVDQTAELLNKVLKASSVLPLQAFVKTYEGPCFFSTELQKTWAQFSQTERYRLAKSVRNTR</sequence>
<evidence type="ECO:0000313" key="1">
    <source>
        <dbReference type="EMBL" id="OLQ07507.1"/>
    </source>
</evidence>
<proteinExistence type="predicted"/>
<dbReference type="InterPro" id="IPR000477">
    <property type="entry name" value="RT_dom"/>
</dbReference>
<accession>A0A1Q9EJC6</accession>
<protein>
    <submittedName>
        <fullName evidence="1">Uncharacterized protein</fullName>
    </submittedName>
</protein>
<comment type="caution">
    <text evidence="1">The sequence shown here is derived from an EMBL/GenBank/DDBJ whole genome shotgun (WGS) entry which is preliminary data.</text>
</comment>
<dbReference type="InterPro" id="IPR005135">
    <property type="entry name" value="Endo/exonuclease/phosphatase"/>
</dbReference>